<feature type="transmembrane region" description="Helical" evidence="6">
    <location>
        <begin position="215"/>
        <end position="241"/>
    </location>
</feature>
<keyword evidence="8" id="KW-1185">Reference proteome</keyword>
<keyword evidence="2" id="KW-1003">Cell membrane</keyword>
<evidence type="ECO:0000313" key="8">
    <source>
        <dbReference type="Proteomes" id="UP000515928"/>
    </source>
</evidence>
<evidence type="ECO:0000256" key="3">
    <source>
        <dbReference type="ARBA" id="ARBA00022692"/>
    </source>
</evidence>
<evidence type="ECO:0000256" key="1">
    <source>
        <dbReference type="ARBA" id="ARBA00004651"/>
    </source>
</evidence>
<dbReference type="Proteomes" id="UP000515928">
    <property type="component" value="Chromosome"/>
</dbReference>
<dbReference type="PIRSF" id="PIRSF035875">
    <property type="entry name" value="RNase_BN"/>
    <property type="match status" value="1"/>
</dbReference>
<organism evidence="7 8">
    <name type="scientific">Erysipelothrix inopinata</name>
    <dbReference type="NCBI Taxonomy" id="225084"/>
    <lineage>
        <taxon>Bacteria</taxon>
        <taxon>Bacillati</taxon>
        <taxon>Bacillota</taxon>
        <taxon>Erysipelotrichia</taxon>
        <taxon>Erysipelotrichales</taxon>
        <taxon>Erysipelotrichaceae</taxon>
        <taxon>Erysipelothrix</taxon>
    </lineage>
</organism>
<accession>A0A7G9RZB2</accession>
<dbReference type="InterPro" id="IPR017039">
    <property type="entry name" value="Virul_fac_BrkB"/>
</dbReference>
<gene>
    <name evidence="7" type="ORF">H9L01_00750</name>
</gene>
<protein>
    <submittedName>
        <fullName evidence="7">YihY/virulence factor BrkB family protein</fullName>
    </submittedName>
</protein>
<evidence type="ECO:0000256" key="4">
    <source>
        <dbReference type="ARBA" id="ARBA00022989"/>
    </source>
</evidence>
<reference evidence="7 8" key="1">
    <citation type="submission" date="2020-08" db="EMBL/GenBank/DDBJ databases">
        <title>Genome sequence of Erysipelothrix inopinata DSM 15511T.</title>
        <authorList>
            <person name="Hyun D.-W."/>
            <person name="Bae J.-W."/>
        </authorList>
    </citation>
    <scope>NUCLEOTIDE SEQUENCE [LARGE SCALE GENOMIC DNA]</scope>
    <source>
        <strain evidence="7 8">DSM 15511</strain>
    </source>
</reference>
<dbReference type="RefSeq" id="WP_187534057.1">
    <property type="nucleotide sequence ID" value="NZ_CBCSHU010000009.1"/>
</dbReference>
<dbReference type="GO" id="GO:0005886">
    <property type="term" value="C:plasma membrane"/>
    <property type="evidence" value="ECO:0007669"/>
    <property type="project" value="UniProtKB-SubCell"/>
</dbReference>
<evidence type="ECO:0000256" key="2">
    <source>
        <dbReference type="ARBA" id="ARBA00022475"/>
    </source>
</evidence>
<name>A0A7G9RZB2_9FIRM</name>
<feature type="transmembrane region" description="Helical" evidence="6">
    <location>
        <begin position="153"/>
        <end position="170"/>
    </location>
</feature>
<evidence type="ECO:0000256" key="6">
    <source>
        <dbReference type="SAM" id="Phobius"/>
    </source>
</evidence>
<evidence type="ECO:0000313" key="7">
    <source>
        <dbReference type="EMBL" id="QNN60937.1"/>
    </source>
</evidence>
<keyword evidence="3 6" id="KW-0812">Transmembrane</keyword>
<keyword evidence="5 6" id="KW-0472">Membrane</keyword>
<feature type="transmembrane region" description="Helical" evidence="6">
    <location>
        <begin position="182"/>
        <end position="203"/>
    </location>
</feature>
<proteinExistence type="predicted"/>
<evidence type="ECO:0000256" key="5">
    <source>
        <dbReference type="ARBA" id="ARBA00023136"/>
    </source>
</evidence>
<comment type="subcellular location">
    <subcellularLocation>
        <location evidence="1">Cell membrane</location>
        <topology evidence="1">Multi-pass membrane protein</topology>
    </subcellularLocation>
</comment>
<keyword evidence="4 6" id="KW-1133">Transmembrane helix</keyword>
<dbReference type="Pfam" id="PF03631">
    <property type="entry name" value="Virul_fac_BrkB"/>
    <property type="match status" value="1"/>
</dbReference>
<dbReference type="EMBL" id="CP060715">
    <property type="protein sequence ID" value="QNN60937.1"/>
    <property type="molecule type" value="Genomic_DNA"/>
</dbReference>
<dbReference type="AlphaFoldDB" id="A0A7G9RZB2"/>
<dbReference type="KEGG" id="eio:H9L01_00750"/>
<feature type="transmembrane region" description="Helical" evidence="6">
    <location>
        <begin position="84"/>
        <end position="108"/>
    </location>
</feature>
<feature type="transmembrane region" description="Helical" evidence="6">
    <location>
        <begin position="120"/>
        <end position="147"/>
    </location>
</feature>
<sequence length="278" mass="31905">MKNFIQKAKTLHKMMSSNEGTLFTYAFAYSIIVGVAPFIIIAVVFVGTYAYDVNQIVMFLQRYVPRDLIEPFVTYIQASQFSNIWLIISLLGVSVWVASKSIYSFLLLSSEQDEVNISGMILRILSVAYFVLLLLGLTLVGFVVNYISISSRFVMPILLLLFFTVFYRLLSFRFTRFKDVFPGAFVTAVVLTLLGRLFFVYINGYSNYETIYGPLASMMIMLISGWFISWVIFLGYCINLVMRGEEPRRAKNRLINFLEEPRLLGKQKSEDDHETNAD</sequence>
<feature type="transmembrane region" description="Helical" evidence="6">
    <location>
        <begin position="21"/>
        <end position="51"/>
    </location>
</feature>